<sequence>MTAAAAVLPGVVQNRGMITASVMLATLMQSLDTTIANVALPYIQGSVSATSDQITWVLTSYIVAAAIMTPLTGWLEARLGRRRLFLTAVTGFVAASMLCGAATTLPQIVGFRLLQGVFGAPLVPLSQSVLLGNYPPEGRGRAMAIFGIGVMIGPIIGPALGGYLTDAYSWRWVFYVNLPFGILAFLGLLTFLPPDDPDRATPGLDWFGFAALSLGVASLQLFMDRGQQLDWFASREIAWELALCCLGFYAFAVRTVTAENPFVPPRLFTDRNFVVGLVLIFIVGAVLLATLSLLSAYLETLMGFPVMTAGLVLAPRGIGTMAAMALVGRLVGVVDTRILVSIGLGFTGYALLDMTAFTPSISQGAIIWTGLIQGLGLGFVFVPLSTVAFDTLRPEDRTQGTALFSLLRNLGSSIGLSAITVYLTDATVLAHARLVEHLSPYSRAVQDYAPLLRLDTLAGRARVGAETTAQAAAIAYTDAFYLMMLMCFAAIPLTLLFRVRRGRGGGAVAGMD</sequence>
<dbReference type="AlphaFoldDB" id="A0A5B2VDM1"/>
<reference evidence="10 11" key="2">
    <citation type="submission" date="2019-09" db="EMBL/GenBank/DDBJ databases">
        <authorList>
            <person name="Jin C."/>
        </authorList>
    </citation>
    <scope>NUCLEOTIDE SEQUENCE [LARGE SCALE GENOMIC DNA]</scope>
    <source>
        <strain evidence="10 11">BN140002</strain>
    </source>
</reference>
<feature type="transmembrane region" description="Helical" evidence="8">
    <location>
        <begin position="401"/>
        <end position="423"/>
    </location>
</feature>
<evidence type="ECO:0000256" key="2">
    <source>
        <dbReference type="ARBA" id="ARBA00008537"/>
    </source>
</evidence>
<keyword evidence="3" id="KW-0813">Transport</keyword>
<name>A0A5B2VDM1_9HYPH</name>
<feature type="transmembrane region" description="Helical" evidence="8">
    <location>
        <begin position="172"/>
        <end position="192"/>
    </location>
</feature>
<organism evidence="10 11">
    <name type="scientific">Salinarimonas soli</name>
    <dbReference type="NCBI Taxonomy" id="1638099"/>
    <lineage>
        <taxon>Bacteria</taxon>
        <taxon>Pseudomonadati</taxon>
        <taxon>Pseudomonadota</taxon>
        <taxon>Alphaproteobacteria</taxon>
        <taxon>Hyphomicrobiales</taxon>
        <taxon>Salinarimonadaceae</taxon>
        <taxon>Salinarimonas</taxon>
    </lineage>
</organism>
<dbReference type="NCBIfam" id="TIGR00711">
    <property type="entry name" value="efflux_EmrB"/>
    <property type="match status" value="1"/>
</dbReference>
<evidence type="ECO:0000256" key="4">
    <source>
        <dbReference type="ARBA" id="ARBA00022475"/>
    </source>
</evidence>
<dbReference type="Gene3D" id="1.20.1250.20">
    <property type="entry name" value="MFS general substrate transporter like domains"/>
    <property type="match status" value="1"/>
</dbReference>
<proteinExistence type="inferred from homology"/>
<dbReference type="RefSeq" id="WP_149818520.1">
    <property type="nucleotide sequence ID" value="NZ_VUOA01000025.1"/>
</dbReference>
<dbReference type="Gene3D" id="1.20.1720.10">
    <property type="entry name" value="Multidrug resistance protein D"/>
    <property type="match status" value="1"/>
</dbReference>
<keyword evidence="5 8" id="KW-0812">Transmembrane</keyword>
<feature type="transmembrane region" description="Helical" evidence="8">
    <location>
        <begin position="273"/>
        <end position="298"/>
    </location>
</feature>
<dbReference type="PANTHER" id="PTHR42718:SF9">
    <property type="entry name" value="MAJOR FACILITATOR SUPERFAMILY MULTIDRUG TRANSPORTER MFSC"/>
    <property type="match status" value="1"/>
</dbReference>
<dbReference type="Proteomes" id="UP000323142">
    <property type="component" value="Unassembled WGS sequence"/>
</dbReference>
<dbReference type="OrthoDB" id="9812221at2"/>
<evidence type="ECO:0000256" key="3">
    <source>
        <dbReference type="ARBA" id="ARBA00022448"/>
    </source>
</evidence>
<keyword evidence="4" id="KW-1003">Cell membrane</keyword>
<comment type="similarity">
    <text evidence="2">Belongs to the major facilitator superfamily. EmrB family.</text>
</comment>
<dbReference type="CDD" id="cd17503">
    <property type="entry name" value="MFS_LmrB_MDR_like"/>
    <property type="match status" value="1"/>
</dbReference>
<dbReference type="SUPFAM" id="SSF103473">
    <property type="entry name" value="MFS general substrate transporter"/>
    <property type="match status" value="1"/>
</dbReference>
<dbReference type="Pfam" id="PF07690">
    <property type="entry name" value="MFS_1"/>
    <property type="match status" value="1"/>
</dbReference>
<dbReference type="InterPro" id="IPR020846">
    <property type="entry name" value="MFS_dom"/>
</dbReference>
<protein>
    <submittedName>
        <fullName evidence="10">DHA2 family efflux MFS transporter permease subunit</fullName>
    </submittedName>
</protein>
<feature type="transmembrane region" description="Helical" evidence="8">
    <location>
        <begin position="204"/>
        <end position="222"/>
    </location>
</feature>
<keyword evidence="11" id="KW-1185">Reference proteome</keyword>
<keyword evidence="7 8" id="KW-0472">Membrane</keyword>
<evidence type="ECO:0000256" key="1">
    <source>
        <dbReference type="ARBA" id="ARBA00004651"/>
    </source>
</evidence>
<dbReference type="PRINTS" id="PR01036">
    <property type="entry name" value="TCRTETB"/>
</dbReference>
<dbReference type="PROSITE" id="PS50850">
    <property type="entry name" value="MFS"/>
    <property type="match status" value="1"/>
</dbReference>
<gene>
    <name evidence="10" type="ORF">F0L46_13925</name>
</gene>
<feature type="transmembrane region" description="Helical" evidence="8">
    <location>
        <begin position="479"/>
        <end position="497"/>
    </location>
</feature>
<dbReference type="EMBL" id="VUOA01000025">
    <property type="protein sequence ID" value="KAA2236570.1"/>
    <property type="molecule type" value="Genomic_DNA"/>
</dbReference>
<feature type="transmembrane region" description="Helical" evidence="8">
    <location>
        <begin position="54"/>
        <end position="72"/>
    </location>
</feature>
<comment type="caution">
    <text evidence="10">The sequence shown here is derived from an EMBL/GenBank/DDBJ whole genome shotgun (WGS) entry which is preliminary data.</text>
</comment>
<accession>A0A5B2VDM1</accession>
<keyword evidence="6 8" id="KW-1133">Transmembrane helix</keyword>
<dbReference type="InterPro" id="IPR036259">
    <property type="entry name" value="MFS_trans_sf"/>
</dbReference>
<comment type="subcellular location">
    <subcellularLocation>
        <location evidence="1">Cell membrane</location>
        <topology evidence="1">Multi-pass membrane protein</topology>
    </subcellularLocation>
</comment>
<feature type="transmembrane region" description="Helical" evidence="8">
    <location>
        <begin position="84"/>
        <end position="103"/>
    </location>
</feature>
<feature type="transmembrane region" description="Helical" evidence="8">
    <location>
        <begin position="237"/>
        <end position="253"/>
    </location>
</feature>
<dbReference type="PANTHER" id="PTHR42718">
    <property type="entry name" value="MAJOR FACILITATOR SUPERFAMILY MULTIDRUG TRANSPORTER MFSC"/>
    <property type="match status" value="1"/>
</dbReference>
<reference evidence="10 11" key="1">
    <citation type="submission" date="2019-09" db="EMBL/GenBank/DDBJ databases">
        <title>Salinarimonas rosea gen. nov., sp. nov., a new member of the a-2 subgroup of the Proteobacteria.</title>
        <authorList>
            <person name="Liu J."/>
        </authorList>
    </citation>
    <scope>NUCLEOTIDE SEQUENCE [LARGE SCALE GENOMIC DNA]</scope>
    <source>
        <strain evidence="10 11">BN140002</strain>
    </source>
</reference>
<dbReference type="GO" id="GO:0022857">
    <property type="term" value="F:transmembrane transporter activity"/>
    <property type="evidence" value="ECO:0007669"/>
    <property type="project" value="InterPro"/>
</dbReference>
<feature type="transmembrane region" description="Helical" evidence="8">
    <location>
        <begin position="365"/>
        <end position="389"/>
    </location>
</feature>
<dbReference type="InterPro" id="IPR004638">
    <property type="entry name" value="EmrB-like"/>
</dbReference>
<evidence type="ECO:0000256" key="6">
    <source>
        <dbReference type="ARBA" id="ARBA00022989"/>
    </source>
</evidence>
<evidence type="ECO:0000313" key="11">
    <source>
        <dbReference type="Proteomes" id="UP000323142"/>
    </source>
</evidence>
<evidence type="ECO:0000259" key="9">
    <source>
        <dbReference type="PROSITE" id="PS50850"/>
    </source>
</evidence>
<evidence type="ECO:0000313" key="10">
    <source>
        <dbReference type="EMBL" id="KAA2236570.1"/>
    </source>
</evidence>
<feature type="transmembrane region" description="Helical" evidence="8">
    <location>
        <begin position="338"/>
        <end position="359"/>
    </location>
</feature>
<feature type="transmembrane region" description="Helical" evidence="8">
    <location>
        <begin position="142"/>
        <end position="160"/>
    </location>
</feature>
<evidence type="ECO:0000256" key="5">
    <source>
        <dbReference type="ARBA" id="ARBA00022692"/>
    </source>
</evidence>
<dbReference type="InterPro" id="IPR011701">
    <property type="entry name" value="MFS"/>
</dbReference>
<evidence type="ECO:0000256" key="7">
    <source>
        <dbReference type="ARBA" id="ARBA00023136"/>
    </source>
</evidence>
<feature type="domain" description="Major facilitator superfamily (MFS) profile" evidence="9">
    <location>
        <begin position="18"/>
        <end position="502"/>
    </location>
</feature>
<evidence type="ECO:0000256" key="8">
    <source>
        <dbReference type="SAM" id="Phobius"/>
    </source>
</evidence>
<dbReference type="GO" id="GO:0005886">
    <property type="term" value="C:plasma membrane"/>
    <property type="evidence" value="ECO:0007669"/>
    <property type="project" value="UniProtKB-SubCell"/>
</dbReference>